<keyword evidence="2" id="KW-1185">Reference proteome</keyword>
<accession>A0ABQ6L0B4</accession>
<dbReference type="Proteomes" id="UP001165189">
    <property type="component" value="Unassembled WGS sequence"/>
</dbReference>
<dbReference type="EMBL" id="BSYB01000025">
    <property type="protein sequence ID" value="GMG47870.1"/>
    <property type="molecule type" value="Genomic_DNA"/>
</dbReference>
<protein>
    <submittedName>
        <fullName evidence="1">Unnamed protein product</fullName>
    </submittedName>
</protein>
<organism evidence="1 2">
    <name type="scientific">Aspergillus oryzae var. brunneus</name>
    <dbReference type="NCBI Taxonomy" id="332754"/>
    <lineage>
        <taxon>Eukaryota</taxon>
        <taxon>Fungi</taxon>
        <taxon>Dikarya</taxon>
        <taxon>Ascomycota</taxon>
        <taxon>Pezizomycotina</taxon>
        <taxon>Eurotiomycetes</taxon>
        <taxon>Eurotiomycetidae</taxon>
        <taxon>Eurotiales</taxon>
        <taxon>Aspergillaceae</taxon>
        <taxon>Aspergillus</taxon>
        <taxon>Aspergillus subgen. Circumdati</taxon>
    </lineage>
</organism>
<name>A0ABQ6L0B4_ASPOZ</name>
<evidence type="ECO:0000313" key="2">
    <source>
        <dbReference type="Proteomes" id="UP001165189"/>
    </source>
</evidence>
<evidence type="ECO:0000313" key="1">
    <source>
        <dbReference type="EMBL" id="GMG47870.1"/>
    </source>
</evidence>
<gene>
    <name evidence="1" type="ORF">Aory05_000658200</name>
</gene>
<comment type="caution">
    <text evidence="1">The sequence shown here is derived from an EMBL/GenBank/DDBJ whole genome shotgun (WGS) entry which is preliminary data.</text>
</comment>
<sequence length="107" mass="12073">MALSSKRQPLVMNWMDHVQMIIETVDRFVRDLPSEGANSDGLTVGFYYSFVVSRSFDAFPSVRKAPPRSPLIPEAPEIARNCSRISCGFPRKVVSEHSRLDVSTSLW</sequence>
<proteinExistence type="predicted"/>
<reference evidence="1" key="1">
    <citation type="submission" date="2023-04" db="EMBL/GenBank/DDBJ databases">
        <title>Aspergillus oryzae var. brunneus NBRC 4377.</title>
        <authorList>
            <person name="Ichikawa N."/>
            <person name="Sato H."/>
            <person name="Tonouchi N."/>
        </authorList>
    </citation>
    <scope>NUCLEOTIDE SEQUENCE</scope>
    <source>
        <strain evidence="1">NBRC 4377</strain>
    </source>
</reference>